<dbReference type="PANTHER" id="PTHR35357:SF8">
    <property type="entry name" value="OS01G0111000 PROTEIN"/>
    <property type="match status" value="1"/>
</dbReference>
<dbReference type="AlphaFoldDB" id="A0A0D9XAD2"/>
<dbReference type="PANTHER" id="PTHR35357">
    <property type="entry name" value="OS02G0537100 PROTEIN"/>
    <property type="match status" value="1"/>
</dbReference>
<name>A0A0D9XAD2_9ORYZ</name>
<protein>
    <submittedName>
        <fullName evidence="2">Uncharacterized protein</fullName>
    </submittedName>
</protein>
<dbReference type="HOGENOM" id="CLU_131751_0_0_1"/>
<reference evidence="3" key="2">
    <citation type="submission" date="2013-12" db="EMBL/GenBank/DDBJ databases">
        <authorList>
            <person name="Yu Y."/>
            <person name="Lee S."/>
            <person name="de Baynast K."/>
            <person name="Wissotski M."/>
            <person name="Liu L."/>
            <person name="Talag J."/>
            <person name="Goicoechea J."/>
            <person name="Angelova A."/>
            <person name="Jetty R."/>
            <person name="Kudrna D."/>
            <person name="Golser W."/>
            <person name="Rivera L."/>
            <person name="Zhang J."/>
            <person name="Wing R."/>
        </authorList>
    </citation>
    <scope>NUCLEOTIDE SEQUENCE</scope>
</reference>
<dbReference type="SUPFAM" id="SSF101148">
    <property type="entry name" value="Plant invertase/pectin methylesterase inhibitor"/>
    <property type="match status" value="1"/>
</dbReference>
<dbReference type="Proteomes" id="UP000032180">
    <property type="component" value="Chromosome 8"/>
</dbReference>
<dbReference type="Gene3D" id="1.20.140.40">
    <property type="entry name" value="Invertase/pectin methylesterase inhibitor family protein"/>
    <property type="match status" value="1"/>
</dbReference>
<proteinExistence type="predicted"/>
<organism evidence="2 3">
    <name type="scientific">Leersia perrieri</name>
    <dbReference type="NCBI Taxonomy" id="77586"/>
    <lineage>
        <taxon>Eukaryota</taxon>
        <taxon>Viridiplantae</taxon>
        <taxon>Streptophyta</taxon>
        <taxon>Embryophyta</taxon>
        <taxon>Tracheophyta</taxon>
        <taxon>Spermatophyta</taxon>
        <taxon>Magnoliopsida</taxon>
        <taxon>Liliopsida</taxon>
        <taxon>Poales</taxon>
        <taxon>Poaceae</taxon>
        <taxon>BOP clade</taxon>
        <taxon>Oryzoideae</taxon>
        <taxon>Oryzeae</taxon>
        <taxon>Oryzinae</taxon>
        <taxon>Leersia</taxon>
    </lineage>
</organism>
<evidence type="ECO:0000313" key="3">
    <source>
        <dbReference type="Proteomes" id="UP000032180"/>
    </source>
</evidence>
<reference evidence="2" key="3">
    <citation type="submission" date="2015-04" db="UniProtKB">
        <authorList>
            <consortium name="EnsemblPlants"/>
        </authorList>
    </citation>
    <scope>IDENTIFICATION</scope>
</reference>
<keyword evidence="1" id="KW-0732">Signal</keyword>
<accession>A0A0D9XAD2</accession>
<dbReference type="Gramene" id="LPERR08G18940.1">
    <property type="protein sequence ID" value="LPERR08G18940.1"/>
    <property type="gene ID" value="LPERR08G18940"/>
</dbReference>
<evidence type="ECO:0000313" key="2">
    <source>
        <dbReference type="EnsemblPlants" id="LPERR08G18940.1"/>
    </source>
</evidence>
<dbReference type="InterPro" id="IPR035513">
    <property type="entry name" value="Invertase/methylesterase_inhib"/>
</dbReference>
<evidence type="ECO:0000256" key="1">
    <source>
        <dbReference type="ARBA" id="ARBA00022729"/>
    </source>
</evidence>
<dbReference type="EnsemblPlants" id="LPERR08G18940.1">
    <property type="protein sequence ID" value="LPERR08G18940.1"/>
    <property type="gene ID" value="LPERR08G18940"/>
</dbReference>
<sequence length="133" mass="14239">MKTLATDPRSAKATTVRELADVALDIAAAAVKDGSASINDKHQRYAKAEPLGTLLLGCTWIYDRTAADVAAAAVAFRSGDYRGAARQQMAAHYAGVMCDELISHGSKKRVVADEDSKTIQRSDVAVDLIQLLY</sequence>
<keyword evidence="3" id="KW-1185">Reference proteome</keyword>
<reference evidence="2 3" key="1">
    <citation type="submission" date="2012-08" db="EMBL/GenBank/DDBJ databases">
        <title>Oryza genome evolution.</title>
        <authorList>
            <person name="Wing R.A."/>
        </authorList>
    </citation>
    <scope>NUCLEOTIDE SEQUENCE</scope>
</reference>